<dbReference type="InterPro" id="IPR001647">
    <property type="entry name" value="HTH_TetR"/>
</dbReference>
<accession>A0A0R1WGN7</accession>
<proteinExistence type="predicted"/>
<dbReference type="PATRIC" id="fig|1423779.3.peg.71"/>
<dbReference type="SUPFAM" id="SSF46689">
    <property type="entry name" value="Homeodomain-like"/>
    <property type="match status" value="1"/>
</dbReference>
<evidence type="ECO:0000313" key="4">
    <source>
        <dbReference type="EMBL" id="KRM16913.1"/>
    </source>
</evidence>
<dbReference type="SUPFAM" id="SSF48498">
    <property type="entry name" value="Tetracyclin repressor-like, C-terminal domain"/>
    <property type="match status" value="1"/>
</dbReference>
<gene>
    <name evidence="4" type="ORF">FC49_GL000070</name>
</gene>
<dbReference type="InterPro" id="IPR050624">
    <property type="entry name" value="HTH-type_Tx_Regulator"/>
</dbReference>
<evidence type="ECO:0000256" key="2">
    <source>
        <dbReference type="PROSITE-ProRule" id="PRU00335"/>
    </source>
</evidence>
<dbReference type="GO" id="GO:0003677">
    <property type="term" value="F:DNA binding"/>
    <property type="evidence" value="ECO:0007669"/>
    <property type="project" value="UniProtKB-UniRule"/>
</dbReference>
<sequence length="192" mass="22579">MQVKDFNKKKKILDSTNSLIINQGMENLSISRVAKQSGISVGTIYIYFKDKDDLIYQTYIDRIKFFSDYINENISKHGTAVIKLTSFMYNIYQFGKQFPDQLLLIDTIVSSHRRIEFFKEKIEPQNITKRWYKLIEEGITNGEFRDIDPYATSFLIFHCIIGYLKDLKNEAYNQKNISIEEIIDMLITGLKK</sequence>
<dbReference type="AlphaFoldDB" id="A0A0R1WGN7"/>
<dbReference type="PRINTS" id="PR00455">
    <property type="entry name" value="HTHTETR"/>
</dbReference>
<dbReference type="EMBL" id="AZGE01000001">
    <property type="protein sequence ID" value="KRM16913.1"/>
    <property type="molecule type" value="Genomic_DNA"/>
</dbReference>
<dbReference type="PANTHER" id="PTHR43479">
    <property type="entry name" value="ACREF/ENVCD OPERON REPRESSOR-RELATED"/>
    <property type="match status" value="1"/>
</dbReference>
<feature type="domain" description="HTH tetR-type" evidence="3">
    <location>
        <begin position="6"/>
        <end position="66"/>
    </location>
</feature>
<organism evidence="4 5">
    <name type="scientific">Limosilactobacillus oris DSM 4864</name>
    <dbReference type="NCBI Taxonomy" id="1423779"/>
    <lineage>
        <taxon>Bacteria</taxon>
        <taxon>Bacillati</taxon>
        <taxon>Bacillota</taxon>
        <taxon>Bacilli</taxon>
        <taxon>Lactobacillales</taxon>
        <taxon>Lactobacillaceae</taxon>
        <taxon>Limosilactobacillus</taxon>
    </lineage>
</organism>
<dbReference type="InterPro" id="IPR023772">
    <property type="entry name" value="DNA-bd_HTH_TetR-type_CS"/>
</dbReference>
<keyword evidence="1 2" id="KW-0238">DNA-binding</keyword>
<dbReference type="Gene3D" id="1.10.357.10">
    <property type="entry name" value="Tetracycline Repressor, domain 2"/>
    <property type="match status" value="1"/>
</dbReference>
<dbReference type="Proteomes" id="UP000050973">
    <property type="component" value="Unassembled WGS sequence"/>
</dbReference>
<comment type="caution">
    <text evidence="4">The sequence shown here is derived from an EMBL/GenBank/DDBJ whole genome shotgun (WGS) entry which is preliminary data.</text>
</comment>
<evidence type="ECO:0000256" key="1">
    <source>
        <dbReference type="ARBA" id="ARBA00023125"/>
    </source>
</evidence>
<evidence type="ECO:0000313" key="5">
    <source>
        <dbReference type="Proteomes" id="UP000050973"/>
    </source>
</evidence>
<dbReference type="PROSITE" id="PS01081">
    <property type="entry name" value="HTH_TETR_1"/>
    <property type="match status" value="1"/>
</dbReference>
<feature type="DNA-binding region" description="H-T-H motif" evidence="2">
    <location>
        <begin position="29"/>
        <end position="48"/>
    </location>
</feature>
<dbReference type="PROSITE" id="PS50977">
    <property type="entry name" value="HTH_TETR_2"/>
    <property type="match status" value="1"/>
</dbReference>
<protein>
    <recommendedName>
        <fullName evidence="3">HTH tetR-type domain-containing protein</fullName>
    </recommendedName>
</protein>
<dbReference type="Pfam" id="PF00440">
    <property type="entry name" value="TetR_N"/>
    <property type="match status" value="1"/>
</dbReference>
<dbReference type="InterPro" id="IPR036271">
    <property type="entry name" value="Tet_transcr_reg_TetR-rel_C_sf"/>
</dbReference>
<dbReference type="RefSeq" id="WP_056983704.1">
    <property type="nucleotide sequence ID" value="NZ_AZGE01000001.1"/>
</dbReference>
<evidence type="ECO:0000259" key="3">
    <source>
        <dbReference type="PROSITE" id="PS50977"/>
    </source>
</evidence>
<dbReference type="InterPro" id="IPR009057">
    <property type="entry name" value="Homeodomain-like_sf"/>
</dbReference>
<dbReference type="PANTHER" id="PTHR43479:SF11">
    <property type="entry name" value="ACREF_ENVCD OPERON REPRESSOR-RELATED"/>
    <property type="match status" value="1"/>
</dbReference>
<reference evidence="4 5" key="1">
    <citation type="journal article" date="2015" name="Genome Announc.">
        <title>Expanding the biotechnology potential of lactobacilli through comparative genomics of 213 strains and associated genera.</title>
        <authorList>
            <person name="Sun Z."/>
            <person name="Harris H.M."/>
            <person name="McCann A."/>
            <person name="Guo C."/>
            <person name="Argimon S."/>
            <person name="Zhang W."/>
            <person name="Yang X."/>
            <person name="Jeffery I.B."/>
            <person name="Cooney J.C."/>
            <person name="Kagawa T.F."/>
            <person name="Liu W."/>
            <person name="Song Y."/>
            <person name="Salvetti E."/>
            <person name="Wrobel A."/>
            <person name="Rasinkangas P."/>
            <person name="Parkhill J."/>
            <person name="Rea M.C."/>
            <person name="O'Sullivan O."/>
            <person name="Ritari J."/>
            <person name="Douillard F.P."/>
            <person name="Paul Ross R."/>
            <person name="Yang R."/>
            <person name="Briner A.E."/>
            <person name="Felis G.E."/>
            <person name="de Vos W.M."/>
            <person name="Barrangou R."/>
            <person name="Klaenhammer T.R."/>
            <person name="Caufield P.W."/>
            <person name="Cui Y."/>
            <person name="Zhang H."/>
            <person name="O'Toole P.W."/>
        </authorList>
    </citation>
    <scope>NUCLEOTIDE SEQUENCE [LARGE SCALE GENOMIC DNA]</scope>
    <source>
        <strain evidence="4 5">DSM 4864</strain>
    </source>
</reference>
<name>A0A0R1WGN7_9LACO</name>